<dbReference type="EMBL" id="JAODUO010001547">
    <property type="protein sequence ID" value="KAK2162030.1"/>
    <property type="molecule type" value="Genomic_DNA"/>
</dbReference>
<comment type="caution">
    <text evidence="1">The sequence shown here is derived from an EMBL/GenBank/DDBJ whole genome shotgun (WGS) entry which is preliminary data.</text>
</comment>
<protein>
    <submittedName>
        <fullName evidence="1">Uncharacterized protein</fullName>
    </submittedName>
</protein>
<accession>A0AAD9K188</accession>
<reference evidence="1" key="1">
    <citation type="journal article" date="2023" name="Mol. Biol. Evol.">
        <title>Third-Generation Sequencing Reveals the Adaptive Role of the Epigenome in Three Deep-Sea Polychaetes.</title>
        <authorList>
            <person name="Perez M."/>
            <person name="Aroh O."/>
            <person name="Sun Y."/>
            <person name="Lan Y."/>
            <person name="Juniper S.K."/>
            <person name="Young C.R."/>
            <person name="Angers B."/>
            <person name="Qian P.Y."/>
        </authorList>
    </citation>
    <scope>NUCLEOTIDE SEQUENCE</scope>
    <source>
        <strain evidence="1">R07B-5</strain>
    </source>
</reference>
<name>A0AAD9K188_RIDPI</name>
<proteinExistence type="predicted"/>
<gene>
    <name evidence="1" type="ORF">NP493_1547g00007</name>
</gene>
<evidence type="ECO:0000313" key="1">
    <source>
        <dbReference type="EMBL" id="KAK2162030.1"/>
    </source>
</evidence>
<keyword evidence="2" id="KW-1185">Reference proteome</keyword>
<organism evidence="1 2">
    <name type="scientific">Ridgeia piscesae</name>
    <name type="common">Tubeworm</name>
    <dbReference type="NCBI Taxonomy" id="27915"/>
    <lineage>
        <taxon>Eukaryota</taxon>
        <taxon>Metazoa</taxon>
        <taxon>Spiralia</taxon>
        <taxon>Lophotrochozoa</taxon>
        <taxon>Annelida</taxon>
        <taxon>Polychaeta</taxon>
        <taxon>Sedentaria</taxon>
        <taxon>Canalipalpata</taxon>
        <taxon>Sabellida</taxon>
        <taxon>Siboglinidae</taxon>
        <taxon>Ridgeia</taxon>
    </lineage>
</organism>
<dbReference type="AlphaFoldDB" id="A0AAD9K188"/>
<sequence length="68" mass="8114">MKTSALEEIKKVLTEELEEPLQLEERLLEPFQQAYDVFTQAVKNVKKGWRDIRNGCESDDYIRLFHIM</sequence>
<evidence type="ECO:0000313" key="2">
    <source>
        <dbReference type="Proteomes" id="UP001209878"/>
    </source>
</evidence>
<dbReference type="Proteomes" id="UP001209878">
    <property type="component" value="Unassembled WGS sequence"/>
</dbReference>